<feature type="transmembrane region" description="Helical" evidence="5">
    <location>
        <begin position="130"/>
        <end position="148"/>
    </location>
</feature>
<dbReference type="PANTHER" id="PTHR23508">
    <property type="entry name" value="CARBOXYLIC ACID TRANSPORTER PROTEIN HOMOLOG"/>
    <property type="match status" value="1"/>
</dbReference>
<feature type="transmembrane region" description="Helical" evidence="5">
    <location>
        <begin position="66"/>
        <end position="85"/>
    </location>
</feature>
<proteinExistence type="predicted"/>
<evidence type="ECO:0000313" key="8">
    <source>
        <dbReference type="Proteomes" id="UP000494115"/>
    </source>
</evidence>
<dbReference type="PROSITE" id="PS50850">
    <property type="entry name" value="MFS"/>
    <property type="match status" value="1"/>
</dbReference>
<feature type="domain" description="Major facilitator superfamily (MFS) profile" evidence="6">
    <location>
        <begin position="1"/>
        <end position="388"/>
    </location>
</feature>
<organism evidence="7 8">
    <name type="scientific">Pararobbsia alpina</name>
    <dbReference type="NCBI Taxonomy" id="621374"/>
    <lineage>
        <taxon>Bacteria</taxon>
        <taxon>Pseudomonadati</taxon>
        <taxon>Pseudomonadota</taxon>
        <taxon>Betaproteobacteria</taxon>
        <taxon>Burkholderiales</taxon>
        <taxon>Burkholderiaceae</taxon>
        <taxon>Pararobbsia</taxon>
    </lineage>
</organism>
<gene>
    <name evidence="7" type="ORF">LMG28138_04332</name>
</gene>
<keyword evidence="3 5" id="KW-1133">Transmembrane helix</keyword>
<evidence type="ECO:0000313" key="7">
    <source>
        <dbReference type="EMBL" id="CAB3797848.1"/>
    </source>
</evidence>
<feature type="transmembrane region" description="Helical" evidence="5">
    <location>
        <begin position="339"/>
        <end position="357"/>
    </location>
</feature>
<protein>
    <recommendedName>
        <fullName evidence="6">Major facilitator superfamily (MFS) profile domain-containing protein</fullName>
    </recommendedName>
</protein>
<dbReference type="AlphaFoldDB" id="A0A6S7BP40"/>
<accession>A0A6S7BP40</accession>
<keyword evidence="4 5" id="KW-0472">Membrane</keyword>
<evidence type="ECO:0000256" key="4">
    <source>
        <dbReference type="ARBA" id="ARBA00023136"/>
    </source>
</evidence>
<evidence type="ECO:0000256" key="2">
    <source>
        <dbReference type="ARBA" id="ARBA00022692"/>
    </source>
</evidence>
<feature type="transmembrane region" description="Helical" evidence="5">
    <location>
        <begin position="154"/>
        <end position="176"/>
    </location>
</feature>
<reference evidence="7 8" key="1">
    <citation type="submission" date="2020-04" db="EMBL/GenBank/DDBJ databases">
        <authorList>
            <person name="De Canck E."/>
        </authorList>
    </citation>
    <scope>NUCLEOTIDE SEQUENCE [LARGE SCALE GENOMIC DNA]</scope>
    <source>
        <strain evidence="7 8">LMG 28138</strain>
    </source>
</reference>
<feature type="transmembrane region" description="Helical" evidence="5">
    <location>
        <begin position="298"/>
        <end position="318"/>
    </location>
</feature>
<feature type="transmembrane region" description="Helical" evidence="5">
    <location>
        <begin position="239"/>
        <end position="261"/>
    </location>
</feature>
<evidence type="ECO:0000256" key="3">
    <source>
        <dbReference type="ARBA" id="ARBA00022989"/>
    </source>
</evidence>
<dbReference type="InterPro" id="IPR020846">
    <property type="entry name" value="MFS_dom"/>
</dbReference>
<evidence type="ECO:0000256" key="5">
    <source>
        <dbReference type="SAM" id="Phobius"/>
    </source>
</evidence>
<keyword evidence="2 5" id="KW-0812">Transmembrane</keyword>
<feature type="transmembrane region" description="Helical" evidence="5">
    <location>
        <begin position="273"/>
        <end position="292"/>
    </location>
</feature>
<dbReference type="GO" id="GO:0046943">
    <property type="term" value="F:carboxylic acid transmembrane transporter activity"/>
    <property type="evidence" value="ECO:0007669"/>
    <property type="project" value="TreeGrafter"/>
</dbReference>
<dbReference type="Pfam" id="PF07690">
    <property type="entry name" value="MFS_1"/>
    <property type="match status" value="2"/>
</dbReference>
<feature type="transmembrane region" description="Helical" evidence="5">
    <location>
        <begin position="97"/>
        <end position="118"/>
    </location>
</feature>
<keyword evidence="8" id="KW-1185">Reference proteome</keyword>
<dbReference type="InterPro" id="IPR036259">
    <property type="entry name" value="MFS_trans_sf"/>
</dbReference>
<dbReference type="RefSeq" id="WP_175106846.1">
    <property type="nucleotide sequence ID" value="NZ_CADIKM010000027.1"/>
</dbReference>
<dbReference type="SUPFAM" id="SSF103473">
    <property type="entry name" value="MFS general substrate transporter"/>
    <property type="match status" value="1"/>
</dbReference>
<dbReference type="Proteomes" id="UP000494115">
    <property type="component" value="Unassembled WGS sequence"/>
</dbReference>
<evidence type="ECO:0000256" key="1">
    <source>
        <dbReference type="ARBA" id="ARBA00004141"/>
    </source>
</evidence>
<feature type="transmembrane region" description="Helical" evidence="5">
    <location>
        <begin position="363"/>
        <end position="383"/>
    </location>
</feature>
<feature type="transmembrane region" description="Helical" evidence="5">
    <location>
        <begin position="37"/>
        <end position="59"/>
    </location>
</feature>
<comment type="subcellular location">
    <subcellularLocation>
        <location evidence="1">Membrane</location>
        <topology evidence="1">Multi-pass membrane protein</topology>
    </subcellularLocation>
</comment>
<dbReference type="GO" id="GO:0005886">
    <property type="term" value="C:plasma membrane"/>
    <property type="evidence" value="ECO:0007669"/>
    <property type="project" value="TreeGrafter"/>
</dbReference>
<dbReference type="PANTHER" id="PTHR23508:SF10">
    <property type="entry name" value="CARBOXYLIC ACID TRANSPORTER PROTEIN HOMOLOG"/>
    <property type="match status" value="1"/>
</dbReference>
<evidence type="ECO:0000259" key="6">
    <source>
        <dbReference type="PROSITE" id="PS50850"/>
    </source>
</evidence>
<feature type="transmembrane region" description="Helical" evidence="5">
    <location>
        <begin position="208"/>
        <end position="227"/>
    </location>
</feature>
<dbReference type="InterPro" id="IPR011701">
    <property type="entry name" value="MFS"/>
</dbReference>
<dbReference type="Gene3D" id="1.20.1250.20">
    <property type="entry name" value="MFS general substrate transporter like domains"/>
    <property type="match status" value="2"/>
</dbReference>
<name>A0A6S7BP40_9BURK</name>
<sequence>MLILVALSYVTNAMDRTLYPQLVPYINQHYRFSLGQGGFLATIFALGMGMGGLPAGYLIDRMSRKSVTILGIFIYSLFTLLNAYAHSFWDLSAYRVLTGVGEALQQTALFTMVGTFFYRFRTAAIGSLNAAYGVGAFLGPVVGMQLFLATGERWQIPLIVFGAIGLAFCVIFWRLVPSLFSEAKGLAGAIGHRQVEAHLPMRLATKNLVLVSTANVMIGLSTFGYLGLYPTFLKTSLHFSTSATAFCASMYGVGAFMGLPAGFVGDKLNQKRVILIAALCSMLVYLLMFNFVRSTSGQALLSLLQGICASGVLFVNIYSLTQRSVRHEFLGRSSGVASSAHYLPAAFSGVLLGWMVGRLDWGMAAIIQLGIFPAIAIVAMLLFDNAMTTRFIPHEAANDDVSSPT</sequence>
<dbReference type="EMBL" id="CADIKM010000027">
    <property type="protein sequence ID" value="CAB3797848.1"/>
    <property type="molecule type" value="Genomic_DNA"/>
</dbReference>